<dbReference type="InterPro" id="IPR050749">
    <property type="entry name" value="Glycosyl_Hydrolase_47"/>
</dbReference>
<evidence type="ECO:0000256" key="6">
    <source>
        <dbReference type="PIRSR" id="PIRSR601382-1"/>
    </source>
</evidence>
<organism evidence="11 12">
    <name type="scientific">Ophiostoma piceae (strain UAMH 11346)</name>
    <name type="common">Sap stain fungus</name>
    <dbReference type="NCBI Taxonomy" id="1262450"/>
    <lineage>
        <taxon>Eukaryota</taxon>
        <taxon>Fungi</taxon>
        <taxon>Dikarya</taxon>
        <taxon>Ascomycota</taxon>
        <taxon>Pezizomycotina</taxon>
        <taxon>Sordariomycetes</taxon>
        <taxon>Sordariomycetidae</taxon>
        <taxon>Ophiostomatales</taxon>
        <taxon>Ophiostomataceae</taxon>
        <taxon>Ophiostoma</taxon>
    </lineage>
</organism>
<feature type="binding site" evidence="7">
    <location>
        <position position="628"/>
    </location>
    <ligand>
        <name>Ca(2+)</name>
        <dbReference type="ChEBI" id="CHEBI:29108"/>
    </ligand>
</feature>
<accession>S3BZ91</accession>
<dbReference type="PANTHER" id="PTHR11742:SF49">
    <property type="entry name" value="ALPHA-1,2-MANNOSIDASE"/>
    <property type="match status" value="1"/>
</dbReference>
<dbReference type="OMA" id="VEGCLWA"/>
<dbReference type="FunFam" id="1.50.10.10:FF:000037">
    <property type="entry name" value="alpha-1,2-Mannosidase"/>
    <property type="match status" value="1"/>
</dbReference>
<comment type="pathway">
    <text evidence="2">Protein modification; protein glycosylation.</text>
</comment>
<dbReference type="GO" id="GO:0004571">
    <property type="term" value="F:mannosyl-oligosaccharide 1,2-alpha-mannosidase activity"/>
    <property type="evidence" value="ECO:0007669"/>
    <property type="project" value="InterPro"/>
</dbReference>
<feature type="compositionally biased region" description="Low complexity" evidence="10">
    <location>
        <begin position="54"/>
        <end position="70"/>
    </location>
</feature>
<keyword evidence="7" id="KW-0106">Calcium</keyword>
<dbReference type="eggNOG" id="KOG2431">
    <property type="taxonomic scope" value="Eukaryota"/>
</dbReference>
<evidence type="ECO:0000256" key="5">
    <source>
        <dbReference type="ARBA" id="ARBA00023157"/>
    </source>
</evidence>
<dbReference type="PANTHER" id="PTHR11742">
    <property type="entry name" value="MANNOSYL-OLIGOSACCHARIDE ALPHA-1,2-MANNOSIDASE-RELATED"/>
    <property type="match status" value="1"/>
</dbReference>
<dbReference type="EC" id="3.2.1.-" evidence="9"/>
<dbReference type="SUPFAM" id="SSF48225">
    <property type="entry name" value="Seven-hairpin glycosidases"/>
    <property type="match status" value="1"/>
</dbReference>
<dbReference type="Pfam" id="PF01532">
    <property type="entry name" value="Glyco_hydro_47"/>
    <property type="match status" value="1"/>
</dbReference>
<evidence type="ECO:0000256" key="2">
    <source>
        <dbReference type="ARBA" id="ARBA00004922"/>
    </source>
</evidence>
<comment type="similarity">
    <text evidence="3 9">Belongs to the glycosyl hydrolase 47 family.</text>
</comment>
<protein>
    <recommendedName>
        <fullName evidence="9">alpha-1,2-Mannosidase</fullName>
        <ecNumber evidence="9">3.2.1.-</ecNumber>
    </recommendedName>
</protein>
<name>S3BZ91_OPHP1</name>
<feature type="active site" evidence="6">
    <location>
        <position position="542"/>
    </location>
</feature>
<feature type="compositionally biased region" description="Polar residues" evidence="10">
    <location>
        <begin position="35"/>
        <end position="53"/>
    </location>
</feature>
<evidence type="ECO:0000256" key="4">
    <source>
        <dbReference type="ARBA" id="ARBA00022801"/>
    </source>
</evidence>
<dbReference type="InterPro" id="IPR036026">
    <property type="entry name" value="Seven-hairpin_glycosidases"/>
</dbReference>
<sequence>MATRWNKRRLTVTLVLTGIIGLLYYQSNHHEALSAPSQLSGGEASSPQPGSGTSEPAEAGKAASASAPNAPALDLKDGKFHWASIKLLNPIAPELMRQVPRVSSVTLKGIPQIQHKFGAESADEKAVRLARLEQVRNNFTHAWTGYKTYAWMADELKPVKGAGASHFGGWSATLVDTLDTLWIMGFRDEFESAVAATEKIDFSSTDIEEVNVFETTIRYLGGFLAAYDLTEGKYPTLLLKAIELGDMLYLAFDTPNHVPVTRWKMAERRKGIAQIPHKTSLVSELGSLSLEFTRLSQLTGNSKYFDAVQRIMDMFAKQQDSTHLPGMWPVVVDAEHGDFTGSTGFTIGGMADSLYEYLPKEFLMLGGAVPSYRDMYLKSLEAMNNHIFFRPRTNNAKPILFAGDKNTNGRIPLDEIKIVPKVQHLGCFAGGMVGLAARAFDRPDDMEIAKQLVEGCMWAYESAPAGVMPEIFTVSACPSGTTDQCEWSEKIWLEDVAAKHRIKTADAAGQPTLDGVKEAVKNNKFSPGVLKYDDKRYILRPEAIESVFILYRLTGDKSLMDRAWGMFESIVSNTQTAIAHTAVHDCTNPKDTWADSMESFWLAETLKYFYLIFETPDVVSLDTYVLNTEAHPLRRPSL</sequence>
<dbReference type="EMBL" id="KE148153">
    <property type="protein sequence ID" value="EPE06589.1"/>
    <property type="molecule type" value="Genomic_DNA"/>
</dbReference>
<evidence type="ECO:0000256" key="10">
    <source>
        <dbReference type="SAM" id="MobiDB-lite"/>
    </source>
</evidence>
<feature type="active site" description="Proton donor" evidence="6">
    <location>
        <position position="470"/>
    </location>
</feature>
<dbReference type="InterPro" id="IPR012341">
    <property type="entry name" value="6hp_glycosidase-like_sf"/>
</dbReference>
<dbReference type="STRING" id="1262450.S3BZ91"/>
<dbReference type="GO" id="GO:0005509">
    <property type="term" value="F:calcium ion binding"/>
    <property type="evidence" value="ECO:0007669"/>
    <property type="project" value="InterPro"/>
</dbReference>
<dbReference type="OrthoDB" id="8118055at2759"/>
<dbReference type="Gene3D" id="1.50.10.10">
    <property type="match status" value="1"/>
</dbReference>
<evidence type="ECO:0000256" key="9">
    <source>
        <dbReference type="RuleBase" id="RU361193"/>
    </source>
</evidence>
<dbReference type="GO" id="GO:0005783">
    <property type="term" value="C:endoplasmic reticulum"/>
    <property type="evidence" value="ECO:0007669"/>
    <property type="project" value="TreeGrafter"/>
</dbReference>
<reference evidence="11 12" key="1">
    <citation type="journal article" date="2013" name="BMC Genomics">
        <title>The genome and transcriptome of the pine saprophyte Ophiostoma piceae, and a comparison with the bark beetle-associated pine pathogen Grosmannia clavigera.</title>
        <authorList>
            <person name="Haridas S."/>
            <person name="Wang Y."/>
            <person name="Lim L."/>
            <person name="Massoumi Alamouti S."/>
            <person name="Jackman S."/>
            <person name="Docking R."/>
            <person name="Robertson G."/>
            <person name="Birol I."/>
            <person name="Bohlmann J."/>
            <person name="Breuil C."/>
        </authorList>
    </citation>
    <scope>NUCLEOTIDE SEQUENCE [LARGE SCALE GENOMIC DNA]</scope>
    <source>
        <strain evidence="11 12">UAMH 11346</strain>
    </source>
</reference>
<dbReference type="GO" id="GO:0036503">
    <property type="term" value="P:ERAD pathway"/>
    <property type="evidence" value="ECO:0007669"/>
    <property type="project" value="UniProtKB-ARBA"/>
</dbReference>
<evidence type="ECO:0000256" key="1">
    <source>
        <dbReference type="ARBA" id="ARBA00001913"/>
    </source>
</evidence>
<dbReference type="HOGENOM" id="CLU_003818_0_0_1"/>
<evidence type="ECO:0000256" key="7">
    <source>
        <dbReference type="PIRSR" id="PIRSR601382-2"/>
    </source>
</evidence>
<dbReference type="GO" id="GO:0016020">
    <property type="term" value="C:membrane"/>
    <property type="evidence" value="ECO:0007669"/>
    <property type="project" value="InterPro"/>
</dbReference>
<keyword evidence="5 8" id="KW-1015">Disulfide bond</keyword>
<feature type="disulfide bond" evidence="8">
    <location>
        <begin position="427"/>
        <end position="456"/>
    </location>
</feature>
<keyword evidence="12" id="KW-1185">Reference proteome</keyword>
<feature type="active site" evidence="6">
    <location>
        <position position="352"/>
    </location>
</feature>
<evidence type="ECO:0000256" key="3">
    <source>
        <dbReference type="ARBA" id="ARBA00007658"/>
    </source>
</evidence>
<keyword evidence="9" id="KW-0326">Glycosidase</keyword>
<dbReference type="VEuPathDB" id="FungiDB:F503_02717"/>
<dbReference type="GO" id="GO:0005975">
    <property type="term" value="P:carbohydrate metabolic process"/>
    <property type="evidence" value="ECO:0007669"/>
    <property type="project" value="InterPro"/>
</dbReference>
<gene>
    <name evidence="11" type="ORF">F503_02717</name>
</gene>
<dbReference type="PRINTS" id="PR00747">
    <property type="entry name" value="GLYHDRLASE47"/>
</dbReference>
<evidence type="ECO:0000313" key="11">
    <source>
        <dbReference type="EMBL" id="EPE06589.1"/>
    </source>
</evidence>
<keyword evidence="7" id="KW-0479">Metal-binding</keyword>
<proteinExistence type="inferred from homology"/>
<keyword evidence="4 9" id="KW-0378">Hydrolase</keyword>
<feature type="active site" description="Proton donor" evidence="6">
    <location>
        <position position="214"/>
    </location>
</feature>
<dbReference type="Proteomes" id="UP000016923">
    <property type="component" value="Unassembled WGS sequence"/>
</dbReference>
<dbReference type="AlphaFoldDB" id="S3BZ91"/>
<dbReference type="UniPathway" id="UPA00378"/>
<dbReference type="InterPro" id="IPR001382">
    <property type="entry name" value="Glyco_hydro_47"/>
</dbReference>
<evidence type="ECO:0000256" key="8">
    <source>
        <dbReference type="PIRSR" id="PIRSR601382-3"/>
    </source>
</evidence>
<feature type="region of interest" description="Disordered" evidence="10">
    <location>
        <begin position="35"/>
        <end position="70"/>
    </location>
</feature>
<evidence type="ECO:0000313" key="12">
    <source>
        <dbReference type="Proteomes" id="UP000016923"/>
    </source>
</evidence>
<comment type="cofactor">
    <cofactor evidence="1 7">
        <name>Ca(2+)</name>
        <dbReference type="ChEBI" id="CHEBI:29108"/>
    </cofactor>
</comment>